<evidence type="ECO:0000313" key="2">
    <source>
        <dbReference type="Proteomes" id="UP001596378"/>
    </source>
</evidence>
<dbReference type="PANTHER" id="PTHR39166:SF1">
    <property type="entry name" value="BLL1166 PROTEIN"/>
    <property type="match status" value="1"/>
</dbReference>
<name>A0ABW2FLT3_9BACL</name>
<sequence>MKHEKELIDLLLAHPHLMRDLKLVQSLNLPDGCIAAGYVRNFVWDHFHRKGRMTPLNDVDIVYYDISDLREETDQRFEQQLTAQHHGYNWSVKNQARMHRRNNELPYQSVEDAMKRWPETATAIGVALDRDDKLRVIAPLGLEDLFSLRLRRSPFFDDDDYYRVRVKSKNWLELWPKLRLAEE</sequence>
<keyword evidence="2" id="KW-1185">Reference proteome</keyword>
<dbReference type="RefSeq" id="WP_378051920.1">
    <property type="nucleotide sequence ID" value="NZ_JBHMDN010000038.1"/>
</dbReference>
<dbReference type="Pfam" id="PF06042">
    <property type="entry name" value="NTP_transf_6"/>
    <property type="match status" value="1"/>
</dbReference>
<accession>A0ABW2FLT3</accession>
<reference evidence="2" key="1">
    <citation type="journal article" date="2019" name="Int. J. Syst. Evol. Microbiol.">
        <title>The Global Catalogue of Microorganisms (GCM) 10K type strain sequencing project: providing services to taxonomists for standard genome sequencing and annotation.</title>
        <authorList>
            <consortium name="The Broad Institute Genomics Platform"/>
            <consortium name="The Broad Institute Genome Sequencing Center for Infectious Disease"/>
            <person name="Wu L."/>
            <person name="Ma J."/>
        </authorList>
    </citation>
    <scope>NUCLEOTIDE SEQUENCE [LARGE SCALE GENOMIC DNA]</scope>
    <source>
        <strain evidence="2">KCTC 12907</strain>
    </source>
</reference>
<protein>
    <submittedName>
        <fullName evidence="1">Nucleotidyltransferase family protein</fullName>
    </submittedName>
</protein>
<dbReference type="Proteomes" id="UP001596378">
    <property type="component" value="Unassembled WGS sequence"/>
</dbReference>
<gene>
    <name evidence="1" type="ORF">ACFQMJ_32290</name>
</gene>
<evidence type="ECO:0000313" key="1">
    <source>
        <dbReference type="EMBL" id="MFC7153227.1"/>
    </source>
</evidence>
<dbReference type="EMBL" id="JBHTAI010000031">
    <property type="protein sequence ID" value="MFC7153227.1"/>
    <property type="molecule type" value="Genomic_DNA"/>
</dbReference>
<organism evidence="1 2">
    <name type="scientific">Cohnella cellulosilytica</name>
    <dbReference type="NCBI Taxonomy" id="986710"/>
    <lineage>
        <taxon>Bacteria</taxon>
        <taxon>Bacillati</taxon>
        <taxon>Bacillota</taxon>
        <taxon>Bacilli</taxon>
        <taxon>Bacillales</taxon>
        <taxon>Paenibacillaceae</taxon>
        <taxon>Cohnella</taxon>
    </lineage>
</organism>
<proteinExistence type="predicted"/>
<dbReference type="InterPro" id="IPR009267">
    <property type="entry name" value="NTP_transf_6"/>
</dbReference>
<dbReference type="PANTHER" id="PTHR39166">
    <property type="entry name" value="BLL1166 PROTEIN"/>
    <property type="match status" value="1"/>
</dbReference>
<comment type="caution">
    <text evidence="1">The sequence shown here is derived from an EMBL/GenBank/DDBJ whole genome shotgun (WGS) entry which is preliminary data.</text>
</comment>